<dbReference type="PROSITE" id="PS51257">
    <property type="entry name" value="PROKAR_LIPOPROTEIN"/>
    <property type="match status" value="1"/>
</dbReference>
<dbReference type="PANTHER" id="PTHR11733:SF167">
    <property type="entry name" value="FI17812P1-RELATED"/>
    <property type="match status" value="1"/>
</dbReference>
<dbReference type="Proteomes" id="UP000182771">
    <property type="component" value="Unassembled WGS sequence"/>
</dbReference>
<evidence type="ECO:0000313" key="12">
    <source>
        <dbReference type="Proteomes" id="UP000182771"/>
    </source>
</evidence>
<dbReference type="Gene3D" id="1.10.1380.10">
    <property type="entry name" value="Neutral endopeptidase , domain2"/>
    <property type="match status" value="1"/>
</dbReference>
<evidence type="ECO:0000313" key="11">
    <source>
        <dbReference type="EMBL" id="SDW40934.1"/>
    </source>
</evidence>
<evidence type="ECO:0000256" key="4">
    <source>
        <dbReference type="ARBA" id="ARBA00022723"/>
    </source>
</evidence>
<keyword evidence="3" id="KW-0645">Protease</keyword>
<dbReference type="InterPro" id="IPR042089">
    <property type="entry name" value="Peptidase_M13_dom_2"/>
</dbReference>
<keyword evidence="5" id="KW-0378">Hydrolase</keyword>
<dbReference type="PANTHER" id="PTHR11733">
    <property type="entry name" value="ZINC METALLOPROTEASE FAMILY M13 NEPRILYSIN-RELATED"/>
    <property type="match status" value="1"/>
</dbReference>
<dbReference type="EMBL" id="FNND01000002">
    <property type="protein sequence ID" value="SDW40934.1"/>
    <property type="molecule type" value="Genomic_DNA"/>
</dbReference>
<dbReference type="PROSITE" id="PS51885">
    <property type="entry name" value="NEPRILYSIN"/>
    <property type="match status" value="1"/>
</dbReference>
<keyword evidence="8" id="KW-0732">Signal</keyword>
<evidence type="ECO:0000259" key="10">
    <source>
        <dbReference type="Pfam" id="PF05649"/>
    </source>
</evidence>
<proteinExistence type="inferred from homology"/>
<feature type="signal peptide" evidence="8">
    <location>
        <begin position="1"/>
        <end position="19"/>
    </location>
</feature>
<reference evidence="11 12" key="1">
    <citation type="submission" date="2016-10" db="EMBL/GenBank/DDBJ databases">
        <authorList>
            <person name="Varghese N."/>
            <person name="Submissions S."/>
        </authorList>
    </citation>
    <scope>NUCLEOTIDE SEQUENCE [LARGE SCALE GENOMIC DNA]</scope>
    <source>
        <strain evidence="11 12">DSM 11449</strain>
    </source>
</reference>
<gene>
    <name evidence="11" type="ORF">SAMN05444420_102138</name>
</gene>
<dbReference type="InterPro" id="IPR018497">
    <property type="entry name" value="Peptidase_M13_C"/>
</dbReference>
<evidence type="ECO:0000256" key="1">
    <source>
        <dbReference type="ARBA" id="ARBA00001947"/>
    </source>
</evidence>
<protein>
    <submittedName>
        <fullName evidence="11">Putative endopeptidase</fullName>
    </submittedName>
</protein>
<accession>A0A1H2TCD8</accession>
<dbReference type="InterPro" id="IPR024079">
    <property type="entry name" value="MetalloPept_cat_dom_sf"/>
</dbReference>
<name>A0A1H2TCD8_9FLAO</name>
<dbReference type="CDD" id="cd08662">
    <property type="entry name" value="M13"/>
    <property type="match status" value="1"/>
</dbReference>
<evidence type="ECO:0000256" key="8">
    <source>
        <dbReference type="SAM" id="SignalP"/>
    </source>
</evidence>
<dbReference type="GO" id="GO:0004222">
    <property type="term" value="F:metalloendopeptidase activity"/>
    <property type="evidence" value="ECO:0007669"/>
    <property type="project" value="InterPro"/>
</dbReference>
<dbReference type="AlphaFoldDB" id="A0A1H2TCD8"/>
<sequence length="681" mass="78263">MKKINFKMGWLTCLTMVMACGNSNKEEAPKVFAEKGLELSAMDTQLRPGDDFYNYVNGNWMKTAKIPADKPAWGSFYMLMDKTDEQCLSILDDLLKKEYPKGSEGEKIQTLYREYISWDKRNADGLKPLEAYLQKIDAIASLADLQNYLEEITPKRANYICPVGVYTDMKDSKMNAVYLGNFNLGLGKDYYQKEHPSNTEALAKYQDYVAAIFRMLNDSNPQQKAKQIVAFEKNIAHYMLTNEQENNPNLSYNPVTIEELGDMVKNLRLPELLEKVGVHTDKVILTEIGLYRQYDTFINEKNLPLIKDYLRYKLVAINSNYLTQELNDLTFDFYNKYLMGQQEQRSMDKRAMELINGILGEAFGKLYVEKYFPEKAKEEMLTLIDYLKKSFAKHIKEVTWMSDATKEKAMEKLNKFSVKVGYPDKWKDYSQLTISAQVSLFENITQVSLWAFQKAIAKVGKEVDKTEWVLPPQTVNAYYDPTNNEIVFPAGILQPPFFSFEADPAVNFGGIGGVIGHEMTHGFDISGAEFDADGNLQNWWAPADKERFQKVTDALAKQYDKYEPVKGIFVNGTMTNVENIADLGGVNIAFDALEMYLKDHGRVADISGYNQNQRFFLSWATVWRTLASEPYLINQVKVDPHSPDYLRAFAPLTNIDAWYKAFDVKEGDKLYRKVEDRVKIW</sequence>
<evidence type="ECO:0000256" key="5">
    <source>
        <dbReference type="ARBA" id="ARBA00022801"/>
    </source>
</evidence>
<comment type="caution">
    <text evidence="11">The sequence shown here is derived from an EMBL/GenBank/DDBJ whole genome shotgun (WGS) entry which is preliminary data.</text>
</comment>
<keyword evidence="12" id="KW-1185">Reference proteome</keyword>
<dbReference type="PRINTS" id="PR00786">
    <property type="entry name" value="NEPRILYSIN"/>
</dbReference>
<feature type="domain" description="Peptidase M13 N-terminal" evidence="10">
    <location>
        <begin position="48"/>
        <end position="423"/>
    </location>
</feature>
<evidence type="ECO:0000259" key="9">
    <source>
        <dbReference type="Pfam" id="PF01431"/>
    </source>
</evidence>
<feature type="domain" description="Peptidase M13 C-terminal" evidence="9">
    <location>
        <begin position="476"/>
        <end position="678"/>
    </location>
</feature>
<organism evidence="11 12">
    <name type="scientific">Capnocytophaga granulosa</name>
    <dbReference type="NCBI Taxonomy" id="45242"/>
    <lineage>
        <taxon>Bacteria</taxon>
        <taxon>Pseudomonadati</taxon>
        <taxon>Bacteroidota</taxon>
        <taxon>Flavobacteriia</taxon>
        <taxon>Flavobacteriales</taxon>
        <taxon>Flavobacteriaceae</taxon>
        <taxon>Capnocytophaga</taxon>
    </lineage>
</organism>
<dbReference type="InterPro" id="IPR000718">
    <property type="entry name" value="Peptidase_M13"/>
</dbReference>
<feature type="chain" id="PRO_5028925879" evidence="8">
    <location>
        <begin position="20"/>
        <end position="681"/>
    </location>
</feature>
<evidence type="ECO:0000256" key="7">
    <source>
        <dbReference type="ARBA" id="ARBA00023049"/>
    </source>
</evidence>
<comment type="cofactor">
    <cofactor evidence="1">
        <name>Zn(2+)</name>
        <dbReference type="ChEBI" id="CHEBI:29105"/>
    </cofactor>
</comment>
<dbReference type="SUPFAM" id="SSF55486">
    <property type="entry name" value="Metalloproteases ('zincins'), catalytic domain"/>
    <property type="match status" value="1"/>
</dbReference>
<evidence type="ECO:0000256" key="3">
    <source>
        <dbReference type="ARBA" id="ARBA00022670"/>
    </source>
</evidence>
<dbReference type="GO" id="GO:0046872">
    <property type="term" value="F:metal ion binding"/>
    <property type="evidence" value="ECO:0007669"/>
    <property type="project" value="UniProtKB-KW"/>
</dbReference>
<evidence type="ECO:0000256" key="6">
    <source>
        <dbReference type="ARBA" id="ARBA00022833"/>
    </source>
</evidence>
<dbReference type="Pfam" id="PF01431">
    <property type="entry name" value="Peptidase_M13"/>
    <property type="match status" value="1"/>
</dbReference>
<dbReference type="GeneID" id="85016236"/>
<comment type="similarity">
    <text evidence="2">Belongs to the peptidase M13 family.</text>
</comment>
<keyword evidence="4" id="KW-0479">Metal-binding</keyword>
<dbReference type="Pfam" id="PF05649">
    <property type="entry name" value="Peptidase_M13_N"/>
    <property type="match status" value="1"/>
</dbReference>
<keyword evidence="7" id="KW-0482">Metalloprotease</keyword>
<evidence type="ECO:0000256" key="2">
    <source>
        <dbReference type="ARBA" id="ARBA00007357"/>
    </source>
</evidence>
<keyword evidence="6" id="KW-0862">Zinc</keyword>
<dbReference type="InterPro" id="IPR008753">
    <property type="entry name" value="Peptidase_M13_N"/>
</dbReference>
<dbReference type="RefSeq" id="WP_016420267.1">
    <property type="nucleotide sequence ID" value="NZ_FNND01000002.1"/>
</dbReference>
<dbReference type="Gene3D" id="3.40.390.10">
    <property type="entry name" value="Collagenase (Catalytic Domain)"/>
    <property type="match status" value="1"/>
</dbReference>
<dbReference type="GO" id="GO:0016485">
    <property type="term" value="P:protein processing"/>
    <property type="evidence" value="ECO:0007669"/>
    <property type="project" value="TreeGrafter"/>
</dbReference>
<dbReference type="GO" id="GO:0005886">
    <property type="term" value="C:plasma membrane"/>
    <property type="evidence" value="ECO:0007669"/>
    <property type="project" value="TreeGrafter"/>
</dbReference>
<dbReference type="OrthoDB" id="9775677at2"/>